<dbReference type="InterPro" id="IPR050697">
    <property type="entry name" value="Adenylyl/Guanylyl_Cyclase_3/4"/>
</dbReference>
<evidence type="ECO:0000256" key="1">
    <source>
        <dbReference type="PROSITE-ProRule" id="PRU00339"/>
    </source>
</evidence>
<dbReference type="Gene3D" id="3.40.50.10610">
    <property type="entry name" value="ABC-type transport auxiliary lipoprotein component"/>
    <property type="match status" value="1"/>
</dbReference>
<organism evidence="2 3">
    <name type="scientific">Arenimonas soli</name>
    <dbReference type="NCBI Taxonomy" id="2269504"/>
    <lineage>
        <taxon>Bacteria</taxon>
        <taxon>Pseudomonadati</taxon>
        <taxon>Pseudomonadota</taxon>
        <taxon>Gammaproteobacteria</taxon>
        <taxon>Lysobacterales</taxon>
        <taxon>Lysobacteraceae</taxon>
        <taxon>Arenimonas</taxon>
    </lineage>
</organism>
<feature type="repeat" description="TPR" evidence="1">
    <location>
        <begin position="414"/>
        <end position="447"/>
    </location>
</feature>
<dbReference type="InterPro" id="IPR030966">
    <property type="entry name" value="Mod_pep_cyc"/>
</dbReference>
<evidence type="ECO:0000313" key="2">
    <source>
        <dbReference type="EMBL" id="GGA82404.1"/>
    </source>
</evidence>
<reference evidence="3" key="1">
    <citation type="journal article" date="2019" name="Int. J. Syst. Evol. Microbiol.">
        <title>The Global Catalogue of Microorganisms (GCM) 10K type strain sequencing project: providing services to taxonomists for standard genome sequencing and annotation.</title>
        <authorList>
            <consortium name="The Broad Institute Genomics Platform"/>
            <consortium name="The Broad Institute Genome Sequencing Center for Infectious Disease"/>
            <person name="Wu L."/>
            <person name="Ma J."/>
        </authorList>
    </citation>
    <scope>NUCLEOTIDE SEQUENCE [LARGE SCALE GENOMIC DNA]</scope>
    <source>
        <strain evidence="3">CGMCC 1.15905</strain>
    </source>
</reference>
<evidence type="ECO:0000313" key="3">
    <source>
        <dbReference type="Proteomes" id="UP000623419"/>
    </source>
</evidence>
<keyword evidence="1" id="KW-0802">TPR repeat</keyword>
<sequence>MHAMDPRHPSRPDAPAVRPMLRAVLVCDIVGSTALVERLGDARTAALMQRHDQLLLQAMKLCHGQLVDKADGVLALFERPIQALDFALRYQRGLHELGKAEGIPLRARTGIHVGDVMTWANHPRDVQAGAKPIEVEGLAKPVAARLMGLAMPGQVLMSGMAQNLSHRAAGELGERAGRLRWLVHGRYRFKGVPAPMLVHEVGEPGIAPLRAPESGDKAWRELPLWRRPPVIAAEALLLLALGAGLLWSTFRSEPAIAFAERDWVVVADVQNQTGEDLFDDSLDVALRIGLEQSRHVNLVSELQVDRALQRMQRTGQPVDRQLAVELALREGAKAVILPTVAEVGGRVRVSLELIEPTSGNTVLSNFGEGKGREGVLPAMDIALAGTRASLGESVASIEATGKPLEEASTGDLVALKAFSLGVKARYESRLEEAWDLFEEAVRRDPEFSMAYLRMAFLRYSYNDGKGLEHYLGLAQKYRSNLSEREALFLDAAARVPEGPDPTLRRLRVLSAMYPDEYRAYYNYAYFGWTGGQRYRESLEQLAPAVNGQNPARASAAYLQGILHLAVGEPKAAVTAFERAESLGVSGERRAHAEAYASLRRYDDARRVLGLATDTDAANVSFEQLLPLVSFPLDQGHWQAALDEATRQARDAAAVSDLNGWVAEGSLLGLRSYSPDPAFGADVAAYLRSQAALLPDASRFDRRHLVFHVLAAGWMAARQGQVELAHEALDIVDPYPEIKGFPANADMARVLRAELALQAGDADQALDVLASRNATGEELYLAHALRMRALEASGDPAGALAQAEWLRGHRGLAYVEFNSLHLLQPVNIIESNLALASAARLATQLGRKELAATRQAEFASAWPGHADMDVVRRRFGAD</sequence>
<dbReference type="SUPFAM" id="SSF81901">
    <property type="entry name" value="HCP-like"/>
    <property type="match status" value="1"/>
</dbReference>
<comment type="caution">
    <text evidence="2">The sequence shown here is derived from an EMBL/GenBank/DDBJ whole genome shotgun (WGS) entry which is preliminary data.</text>
</comment>
<protein>
    <submittedName>
        <fullName evidence="2">Peptide modification system cyclase</fullName>
    </submittedName>
</protein>
<dbReference type="InterPro" id="IPR019734">
    <property type="entry name" value="TPR_rpt"/>
</dbReference>
<dbReference type="Gene3D" id="3.30.70.1230">
    <property type="entry name" value="Nucleotide cyclase"/>
    <property type="match status" value="1"/>
</dbReference>
<dbReference type="InterPro" id="IPR001054">
    <property type="entry name" value="A/G_cyclase"/>
</dbReference>
<dbReference type="EMBL" id="BMKC01000002">
    <property type="protein sequence ID" value="GGA82404.1"/>
    <property type="molecule type" value="Genomic_DNA"/>
</dbReference>
<dbReference type="Proteomes" id="UP000623419">
    <property type="component" value="Unassembled WGS sequence"/>
</dbReference>
<proteinExistence type="predicted"/>
<dbReference type="PANTHER" id="PTHR43081:SF19">
    <property type="entry name" value="PH-SENSITIVE ADENYLATE CYCLASE RV1264"/>
    <property type="match status" value="1"/>
</dbReference>
<dbReference type="Gene3D" id="1.25.40.10">
    <property type="entry name" value="Tetratricopeptide repeat domain"/>
    <property type="match status" value="1"/>
</dbReference>
<name>A0ABQ1HLG8_9GAMM</name>
<accession>A0ABQ1HLG8</accession>
<dbReference type="InterPro" id="IPR029787">
    <property type="entry name" value="Nucleotide_cyclase"/>
</dbReference>
<dbReference type="InterPro" id="IPR011990">
    <property type="entry name" value="TPR-like_helical_dom_sf"/>
</dbReference>
<dbReference type="SUPFAM" id="SSF55073">
    <property type="entry name" value="Nucleotide cyclase"/>
    <property type="match status" value="1"/>
</dbReference>
<dbReference type="CDD" id="cd07302">
    <property type="entry name" value="CHD"/>
    <property type="match status" value="1"/>
</dbReference>
<keyword evidence="3" id="KW-1185">Reference proteome</keyword>
<dbReference type="PROSITE" id="PS50005">
    <property type="entry name" value="TPR"/>
    <property type="match status" value="1"/>
</dbReference>
<dbReference type="NCBIfam" id="TIGR04510">
    <property type="entry name" value="mod_pep_cyc"/>
    <property type="match status" value="1"/>
</dbReference>
<gene>
    <name evidence="2" type="ORF">GCM10011521_20930</name>
</gene>
<dbReference type="PANTHER" id="PTHR43081">
    <property type="entry name" value="ADENYLATE CYCLASE, TERMINAL-DIFFERENTIATION SPECIFIC-RELATED"/>
    <property type="match status" value="1"/>
</dbReference>